<protein>
    <recommendedName>
        <fullName evidence="3">Beta-barrel assembly machine subunit BamE</fullName>
    </recommendedName>
</protein>
<dbReference type="RefSeq" id="WP_244273648.1">
    <property type="nucleotide sequence ID" value="NZ_CAXIQL010000025.1"/>
</dbReference>
<proteinExistence type="predicted"/>
<evidence type="ECO:0000313" key="1">
    <source>
        <dbReference type="EMBL" id="SEA25640.1"/>
    </source>
</evidence>
<dbReference type="PROSITE" id="PS51257">
    <property type="entry name" value="PROKAR_LIPOPROTEIN"/>
    <property type="match status" value="1"/>
</dbReference>
<dbReference type="GeneID" id="34232901"/>
<dbReference type="Proteomes" id="UP000199002">
    <property type="component" value="Unassembled WGS sequence"/>
</dbReference>
<dbReference type="EMBL" id="FNQJ01000008">
    <property type="protein sequence ID" value="SEA25640.1"/>
    <property type="molecule type" value="Genomic_DNA"/>
</dbReference>
<evidence type="ECO:0008006" key="3">
    <source>
        <dbReference type="Google" id="ProtNLM"/>
    </source>
</evidence>
<dbReference type="STRING" id="592050.SAMN05421875_10872"/>
<accession>A0A1H3ZPL0</accession>
<reference evidence="2" key="1">
    <citation type="submission" date="2016-10" db="EMBL/GenBank/DDBJ databases">
        <authorList>
            <person name="Varghese N."/>
            <person name="Submissions S."/>
        </authorList>
    </citation>
    <scope>NUCLEOTIDE SEQUENCE [LARGE SCALE GENOMIC DNA]</scope>
    <source>
        <strain evidence="2">DSM 25157</strain>
    </source>
</reference>
<gene>
    <name evidence="1" type="ORF">SAMN05421875_10872</name>
</gene>
<keyword evidence="2" id="KW-1185">Reference proteome</keyword>
<evidence type="ECO:0000313" key="2">
    <source>
        <dbReference type="Proteomes" id="UP000199002"/>
    </source>
</evidence>
<organism evidence="1 2">
    <name type="scientific">Acidovorax soli</name>
    <dbReference type="NCBI Taxonomy" id="592050"/>
    <lineage>
        <taxon>Bacteria</taxon>
        <taxon>Pseudomonadati</taxon>
        <taxon>Pseudomonadota</taxon>
        <taxon>Betaproteobacteria</taxon>
        <taxon>Burkholderiales</taxon>
        <taxon>Comamonadaceae</taxon>
        <taxon>Acidovorax</taxon>
    </lineage>
</organism>
<dbReference type="AlphaFoldDB" id="A0A1H3ZPL0"/>
<name>A0A1H3ZPL0_9BURK</name>
<sequence length="168" mass="18351">MSTNALRRLGIGAGALVLVGLLSACASPDREKPGATRAEVLSRLGPPSSATALEGGAERLLYSTLPAGRQVFHLDFDAAGRLQRVEQTLTFARFSGIALNAWTAADVERSFGPPMLIERVARFDGDVWTYRFMDDYEPRMAHIHIDHAGTVRQLLFTDDQPVGDDRNP</sequence>